<feature type="compositionally biased region" description="Basic and acidic residues" evidence="2">
    <location>
        <begin position="379"/>
        <end position="389"/>
    </location>
</feature>
<dbReference type="GO" id="GO:0015562">
    <property type="term" value="F:efflux transmembrane transporter activity"/>
    <property type="evidence" value="ECO:0007669"/>
    <property type="project" value="TreeGrafter"/>
</dbReference>
<dbReference type="Pfam" id="PF25954">
    <property type="entry name" value="Beta-barrel_RND_2"/>
    <property type="match status" value="1"/>
</dbReference>
<evidence type="ECO:0000313" key="6">
    <source>
        <dbReference type="Proteomes" id="UP000662074"/>
    </source>
</evidence>
<dbReference type="NCBIfam" id="TIGR01730">
    <property type="entry name" value="RND_mfp"/>
    <property type="match status" value="1"/>
</dbReference>
<evidence type="ECO:0000313" key="5">
    <source>
        <dbReference type="EMBL" id="GGI51146.1"/>
    </source>
</evidence>
<dbReference type="GO" id="GO:1990281">
    <property type="term" value="C:efflux pump complex"/>
    <property type="evidence" value="ECO:0007669"/>
    <property type="project" value="TreeGrafter"/>
</dbReference>
<dbReference type="Gene3D" id="2.40.50.100">
    <property type="match status" value="1"/>
</dbReference>
<dbReference type="InterPro" id="IPR058792">
    <property type="entry name" value="Beta-barrel_RND_2"/>
</dbReference>
<dbReference type="SUPFAM" id="SSF111369">
    <property type="entry name" value="HlyD-like secretion proteins"/>
    <property type="match status" value="1"/>
</dbReference>
<dbReference type="AlphaFoldDB" id="A0A917JBQ5"/>
<dbReference type="InterPro" id="IPR058647">
    <property type="entry name" value="BSH_CzcB-like"/>
</dbReference>
<evidence type="ECO:0000256" key="2">
    <source>
        <dbReference type="SAM" id="MobiDB-lite"/>
    </source>
</evidence>
<comment type="caution">
    <text evidence="5">The sequence shown here is derived from an EMBL/GenBank/DDBJ whole genome shotgun (WGS) entry which is preliminary data.</text>
</comment>
<reference evidence="5" key="2">
    <citation type="submission" date="2020-09" db="EMBL/GenBank/DDBJ databases">
        <authorList>
            <person name="Sun Q."/>
            <person name="Sedlacek I."/>
        </authorList>
    </citation>
    <scope>NUCLEOTIDE SEQUENCE</scope>
    <source>
        <strain evidence="5">CCM 8711</strain>
    </source>
</reference>
<feature type="region of interest" description="Disordered" evidence="2">
    <location>
        <begin position="370"/>
        <end position="389"/>
    </location>
</feature>
<dbReference type="EMBL" id="BMDO01000006">
    <property type="protein sequence ID" value="GGI51146.1"/>
    <property type="molecule type" value="Genomic_DNA"/>
</dbReference>
<sequence length="389" mass="42681">MKNLKSNITTAISLLGLTGVLTLGACHSDDKDKADQQRAQQEQTDIEVPPVETFGLEKSKLASTLQVPGELMPYQQVALYAKINSYVKRYLVDVGSEVHKGQLMIILEAPEINSQLASARARIKQQEATYLASNATYGRLFNTAKTPGTIAQNDIEQADARRKADMANVEAAKAVYQEVSSNLQYLQIRAPFDGVVSERNASMGAYVGPGGKGSDLPLFVVQQQKKLRLVISVPELSTGSLSNQEEVGFTVRAIPNQQFTAKIKRAAGALDAKLRSERLEMDVENPKKVLLPGMYAEVNVPLKSHDSTFVIPKTALVQSTEKVFVVRVDAQHRAQWIDVQKGIQSKDVVEVYGKDLHLGDKLVKVATDEIRDGQPVNDKPAKKGEKVEE</sequence>
<proteinExistence type="inferred from homology"/>
<dbReference type="Proteomes" id="UP000662074">
    <property type="component" value="Unassembled WGS sequence"/>
</dbReference>
<evidence type="ECO:0000259" key="3">
    <source>
        <dbReference type="Pfam" id="PF25954"/>
    </source>
</evidence>
<dbReference type="Gene3D" id="1.10.287.470">
    <property type="entry name" value="Helix hairpin bin"/>
    <property type="match status" value="1"/>
</dbReference>
<dbReference type="Pfam" id="PF25973">
    <property type="entry name" value="BSH_CzcB"/>
    <property type="match status" value="1"/>
</dbReference>
<accession>A0A917JBQ5</accession>
<dbReference type="PANTHER" id="PTHR30469">
    <property type="entry name" value="MULTIDRUG RESISTANCE PROTEIN MDTA"/>
    <property type="match status" value="1"/>
</dbReference>
<feature type="domain" description="CzcB-like barrel-sandwich hybrid" evidence="4">
    <location>
        <begin position="77"/>
        <end position="208"/>
    </location>
</feature>
<dbReference type="Gene3D" id="2.40.30.170">
    <property type="match status" value="1"/>
</dbReference>
<protein>
    <submittedName>
        <fullName evidence="5">RND transporter MFP subunit</fullName>
    </submittedName>
</protein>
<organism evidence="5 6">
    <name type="scientific">Mucilaginibacter galii</name>
    <dbReference type="NCBI Taxonomy" id="2005073"/>
    <lineage>
        <taxon>Bacteria</taxon>
        <taxon>Pseudomonadati</taxon>
        <taxon>Bacteroidota</taxon>
        <taxon>Sphingobacteriia</taxon>
        <taxon>Sphingobacteriales</taxon>
        <taxon>Sphingobacteriaceae</taxon>
        <taxon>Mucilaginibacter</taxon>
    </lineage>
</organism>
<dbReference type="Gene3D" id="2.40.420.20">
    <property type="match status" value="1"/>
</dbReference>
<dbReference type="PANTHER" id="PTHR30469:SF37">
    <property type="entry name" value="RAGD PROTEIN"/>
    <property type="match status" value="1"/>
</dbReference>
<reference evidence="5" key="1">
    <citation type="journal article" date="2014" name="Int. J. Syst. Evol. Microbiol.">
        <title>Complete genome sequence of Corynebacterium casei LMG S-19264T (=DSM 44701T), isolated from a smear-ripened cheese.</title>
        <authorList>
            <consortium name="US DOE Joint Genome Institute (JGI-PGF)"/>
            <person name="Walter F."/>
            <person name="Albersmeier A."/>
            <person name="Kalinowski J."/>
            <person name="Ruckert C."/>
        </authorList>
    </citation>
    <scope>NUCLEOTIDE SEQUENCE</scope>
    <source>
        <strain evidence="5">CCM 8711</strain>
    </source>
</reference>
<dbReference type="PROSITE" id="PS51257">
    <property type="entry name" value="PROKAR_LIPOPROTEIN"/>
    <property type="match status" value="1"/>
</dbReference>
<gene>
    <name evidence="5" type="ORF">GCM10011425_23580</name>
</gene>
<evidence type="ECO:0000256" key="1">
    <source>
        <dbReference type="ARBA" id="ARBA00009477"/>
    </source>
</evidence>
<dbReference type="RefSeq" id="WP_188416952.1">
    <property type="nucleotide sequence ID" value="NZ_BMDO01000006.1"/>
</dbReference>
<dbReference type="InterPro" id="IPR006143">
    <property type="entry name" value="RND_pump_MFP"/>
</dbReference>
<keyword evidence="6" id="KW-1185">Reference proteome</keyword>
<feature type="domain" description="CusB-like beta-barrel" evidence="3">
    <location>
        <begin position="229"/>
        <end position="300"/>
    </location>
</feature>
<name>A0A917JBQ5_9SPHI</name>
<comment type="similarity">
    <text evidence="1">Belongs to the membrane fusion protein (MFP) (TC 8.A.1) family.</text>
</comment>
<evidence type="ECO:0000259" key="4">
    <source>
        <dbReference type="Pfam" id="PF25973"/>
    </source>
</evidence>